<reference evidence="1" key="1">
    <citation type="submission" date="2015-07" db="EMBL/GenBank/DDBJ databases">
        <title>MeaNS - Measles Nucleotide Surveillance Program.</title>
        <authorList>
            <person name="Tran T."/>
            <person name="Druce J."/>
        </authorList>
    </citation>
    <scope>NUCLEOTIDE SEQUENCE</scope>
    <source>
        <strain evidence="1">UCB-OBI-ISO-001</strain>
        <tissue evidence="1">Gonad</tissue>
    </source>
</reference>
<dbReference type="AlphaFoldDB" id="A0A0L8G652"/>
<evidence type="ECO:0000313" key="1">
    <source>
        <dbReference type="EMBL" id="KOF72358.1"/>
    </source>
</evidence>
<dbReference type="EMBL" id="KQ423698">
    <property type="protein sequence ID" value="KOF72358.1"/>
    <property type="molecule type" value="Genomic_DNA"/>
</dbReference>
<organism evidence="1">
    <name type="scientific">Octopus bimaculoides</name>
    <name type="common">California two-spotted octopus</name>
    <dbReference type="NCBI Taxonomy" id="37653"/>
    <lineage>
        <taxon>Eukaryota</taxon>
        <taxon>Metazoa</taxon>
        <taxon>Spiralia</taxon>
        <taxon>Lophotrochozoa</taxon>
        <taxon>Mollusca</taxon>
        <taxon>Cephalopoda</taxon>
        <taxon>Coleoidea</taxon>
        <taxon>Octopodiformes</taxon>
        <taxon>Octopoda</taxon>
        <taxon>Incirrata</taxon>
        <taxon>Octopodidae</taxon>
        <taxon>Octopus</taxon>
    </lineage>
</organism>
<accession>A0A0L8G652</accession>
<name>A0A0L8G652_OCTBM</name>
<proteinExistence type="predicted"/>
<protein>
    <submittedName>
        <fullName evidence="1">Uncharacterized protein</fullName>
    </submittedName>
</protein>
<gene>
    <name evidence="1" type="ORF">OCBIM_22039535mg</name>
</gene>
<sequence length="40" mass="4809">MRMFSRNLPCSRLLFHPGLYSSWFFTNHPDENNITSHLNQ</sequence>